<protein>
    <recommendedName>
        <fullName evidence="4">Phage protein</fullName>
    </recommendedName>
</protein>
<evidence type="ECO:0000313" key="2">
    <source>
        <dbReference type="EMBL" id="MBA5203092.1"/>
    </source>
</evidence>
<evidence type="ECO:0008006" key="4">
    <source>
        <dbReference type="Google" id="ProtNLM"/>
    </source>
</evidence>
<gene>
    <name evidence="2" type="ORF">H2Y57_05245</name>
</gene>
<dbReference type="EMBL" id="JACERJ010000002">
    <property type="protein sequence ID" value="MBA5203092.1"/>
    <property type="molecule type" value="Genomic_DNA"/>
</dbReference>
<feature type="region of interest" description="Disordered" evidence="1">
    <location>
        <begin position="256"/>
        <end position="278"/>
    </location>
</feature>
<name>A0AAW3SU13_9GAMM</name>
<comment type="caution">
    <text evidence="2">The sequence shown here is derived from an EMBL/GenBank/DDBJ whole genome shotgun (WGS) entry which is preliminary data.</text>
</comment>
<dbReference type="Proteomes" id="UP000557749">
    <property type="component" value="Unassembled WGS sequence"/>
</dbReference>
<evidence type="ECO:0000256" key="1">
    <source>
        <dbReference type="SAM" id="MobiDB-lite"/>
    </source>
</evidence>
<reference evidence="2 3" key="1">
    <citation type="submission" date="2020-07" db="EMBL/GenBank/DDBJ databases">
        <title>Characterization of Pectobacterium aroidearum strains causing soft rot on Amorphophallus konjac.</title>
        <authorList>
            <person name="Xie H."/>
        </authorList>
    </citation>
    <scope>NUCLEOTIDE SEQUENCE [LARGE SCALE GENOMIC DNA]</scope>
    <source>
        <strain evidence="2 3">MY7</strain>
    </source>
</reference>
<organism evidence="2 3">
    <name type="scientific">Pectobacterium aroidearum</name>
    <dbReference type="NCBI Taxonomy" id="1201031"/>
    <lineage>
        <taxon>Bacteria</taxon>
        <taxon>Pseudomonadati</taxon>
        <taxon>Pseudomonadota</taxon>
        <taxon>Gammaproteobacteria</taxon>
        <taxon>Enterobacterales</taxon>
        <taxon>Pectobacteriaceae</taxon>
        <taxon>Pectobacterium</taxon>
    </lineage>
</organism>
<sequence>MHPNCIQEVESAIGRKLTKAETDGIDTTISYHLRELAREDRQRFSSLSQQDRLMEAAQRAMAAHTQRAEKIAERRALNMVAQVKNVEALTERAAVLGGKAPFHKALFERLRQLDVRVRGERAAAFSEIVDTINAVEPRFLGLFDNPVATKAFIYEVYGTNTGNPVAAKAAKAWNQQIEGLRQRANSAGMDIGKLDYGYVPQPHDLTLMDKAGKENWTDFILPVLDRSRYLNEDGTSMDTGQMRDFLGKAYDTITTQGNNKLEPGQVAMGSRASKGDESHRQIHFNGADGYLKYMDTYGQGTVFEGMQSHIFGITKDIALIEEMGPNPSRTFDLLRDTATNKDAINLRKHPASAREFGATPEMVWDTLNGSLNMPVDPRWADIHQGARNLLTSTKLVRAFLSSITDVPTLMLASAYHNLPMGKTMVNTLRSFSSDYRQDAARLGLATDSIISDMSRFHGEKLTQGWTGKLASATMRATLLEGWTNAIRRGFSVTMMSKIASMSRNNWSVLDQADRALMMRRGITESDWAMWQQATPENFKGQPMLTARSIRAISGADDIAKNSAISKLLGFINDESEYASLGPDIMARAAMMQGTQRGTWGGEFLRHFMLFKSFSFGMMSRHLRRVSEIQDGTGKLAYSASLLVGTTLFGALAIHLKDIADGKDPRDMTTAKFGVAAFLQGGGMGIVGDMFYTGMGGDSRGGQPNWMNLLGPVFGTSADAINVTLGNATKAALGKETHAAADLLRFTKQNAPGVNFMNLWYTKAAFDHAFYNQMMEEASPGYLRRMKDRARKDWNQRFWWEPGDVTPDRAPDLSRAFGD</sequence>
<dbReference type="AlphaFoldDB" id="A0AAW3SU13"/>
<proteinExistence type="predicted"/>
<dbReference type="RefSeq" id="WP_181844688.1">
    <property type="nucleotide sequence ID" value="NZ_JACERJ010000002.1"/>
</dbReference>
<accession>A0AAW3SU13</accession>
<evidence type="ECO:0000313" key="3">
    <source>
        <dbReference type="Proteomes" id="UP000557749"/>
    </source>
</evidence>